<evidence type="ECO:0000256" key="6">
    <source>
        <dbReference type="ARBA" id="ARBA00022777"/>
    </source>
</evidence>
<keyword evidence="6 9" id="KW-0418">Kinase</keyword>
<dbReference type="Proteomes" id="UP000434582">
    <property type="component" value="Unassembled WGS sequence"/>
</dbReference>
<dbReference type="GO" id="GO:0004385">
    <property type="term" value="F:GMP kinase activity"/>
    <property type="evidence" value="ECO:0007669"/>
    <property type="project" value="UniProtKB-UniRule"/>
</dbReference>
<keyword evidence="7 9" id="KW-0067">ATP-binding</keyword>
<dbReference type="GO" id="GO:0005829">
    <property type="term" value="C:cytosol"/>
    <property type="evidence" value="ECO:0007669"/>
    <property type="project" value="TreeGrafter"/>
</dbReference>
<keyword evidence="12" id="KW-1185">Reference proteome</keyword>
<evidence type="ECO:0000256" key="2">
    <source>
        <dbReference type="ARBA" id="ARBA00012961"/>
    </source>
</evidence>
<dbReference type="AlphaFoldDB" id="A0A7X1ZH48"/>
<name>A0A7X1ZH48_9PROT</name>
<dbReference type="CDD" id="cd00071">
    <property type="entry name" value="GMPK"/>
    <property type="match status" value="1"/>
</dbReference>
<keyword evidence="4 9" id="KW-0808">Transferase</keyword>
<comment type="caution">
    <text evidence="11">The sequence shown here is derived from an EMBL/GenBank/DDBJ whole genome shotgun (WGS) entry which is preliminary data.</text>
</comment>
<feature type="binding site" evidence="9">
    <location>
        <begin position="35"/>
        <end position="42"/>
    </location>
    <ligand>
        <name>ATP</name>
        <dbReference type="ChEBI" id="CHEBI:30616"/>
    </ligand>
</feature>
<comment type="catalytic activity">
    <reaction evidence="9">
        <text>GMP + ATP = GDP + ADP</text>
        <dbReference type="Rhea" id="RHEA:20780"/>
        <dbReference type="ChEBI" id="CHEBI:30616"/>
        <dbReference type="ChEBI" id="CHEBI:58115"/>
        <dbReference type="ChEBI" id="CHEBI:58189"/>
        <dbReference type="ChEBI" id="CHEBI:456216"/>
        <dbReference type="EC" id="2.7.4.8"/>
    </reaction>
</comment>
<evidence type="ECO:0000256" key="7">
    <source>
        <dbReference type="ARBA" id="ARBA00022840"/>
    </source>
</evidence>
<feature type="domain" description="Guanylate kinase-like" evidence="10">
    <location>
        <begin position="28"/>
        <end position="207"/>
    </location>
</feature>
<evidence type="ECO:0000259" key="10">
    <source>
        <dbReference type="PROSITE" id="PS50052"/>
    </source>
</evidence>
<dbReference type="RefSeq" id="WP_153346952.1">
    <property type="nucleotide sequence ID" value="NZ_WIVE01000103.1"/>
</dbReference>
<dbReference type="FunFam" id="3.30.63.10:FF:000002">
    <property type="entry name" value="Guanylate kinase 1"/>
    <property type="match status" value="1"/>
</dbReference>
<evidence type="ECO:0000256" key="4">
    <source>
        <dbReference type="ARBA" id="ARBA00022679"/>
    </source>
</evidence>
<dbReference type="PANTHER" id="PTHR23117">
    <property type="entry name" value="GUANYLATE KINASE-RELATED"/>
    <property type="match status" value="1"/>
</dbReference>
<evidence type="ECO:0000256" key="1">
    <source>
        <dbReference type="ARBA" id="ARBA00005790"/>
    </source>
</evidence>
<dbReference type="PROSITE" id="PS00856">
    <property type="entry name" value="GUANYLATE_KINASE_1"/>
    <property type="match status" value="1"/>
</dbReference>
<evidence type="ECO:0000256" key="9">
    <source>
        <dbReference type="HAMAP-Rule" id="MF_00328"/>
    </source>
</evidence>
<proteinExistence type="inferred from homology"/>
<evidence type="ECO:0000256" key="3">
    <source>
        <dbReference type="ARBA" id="ARBA00016296"/>
    </source>
</evidence>
<accession>A0A7X1ZH48</accession>
<comment type="subcellular location">
    <subcellularLocation>
        <location evidence="9">Cytoplasm</location>
    </subcellularLocation>
</comment>
<evidence type="ECO:0000313" key="12">
    <source>
        <dbReference type="Proteomes" id="UP000434582"/>
    </source>
</evidence>
<dbReference type="GO" id="GO:0005524">
    <property type="term" value="F:ATP binding"/>
    <property type="evidence" value="ECO:0007669"/>
    <property type="project" value="UniProtKB-UniRule"/>
</dbReference>
<reference evidence="11 12" key="1">
    <citation type="submission" date="2019-10" db="EMBL/GenBank/DDBJ databases">
        <title>Draft whole-genome sequence of the purple nonsulfur photosynthetic bacterium Roseospira navarrensis DSM 15114.</title>
        <authorList>
            <person name="Kyndt J.A."/>
            <person name="Meyer T.E."/>
        </authorList>
    </citation>
    <scope>NUCLEOTIDE SEQUENCE [LARGE SCALE GENOMIC DNA]</scope>
    <source>
        <strain evidence="11 12">DSM 15114</strain>
    </source>
</reference>
<evidence type="ECO:0000256" key="8">
    <source>
        <dbReference type="ARBA" id="ARBA00030128"/>
    </source>
</evidence>
<keyword evidence="9" id="KW-0963">Cytoplasm</keyword>
<organism evidence="11 12">
    <name type="scientific">Roseospira navarrensis</name>
    <dbReference type="NCBI Taxonomy" id="140058"/>
    <lineage>
        <taxon>Bacteria</taxon>
        <taxon>Pseudomonadati</taxon>
        <taxon>Pseudomonadota</taxon>
        <taxon>Alphaproteobacteria</taxon>
        <taxon>Rhodospirillales</taxon>
        <taxon>Rhodospirillaceae</taxon>
        <taxon>Roseospira</taxon>
    </lineage>
</organism>
<evidence type="ECO:0000256" key="5">
    <source>
        <dbReference type="ARBA" id="ARBA00022741"/>
    </source>
</evidence>
<dbReference type="InterPro" id="IPR008145">
    <property type="entry name" value="GK/Ca_channel_bsu"/>
</dbReference>
<dbReference type="EMBL" id="WIVE01000103">
    <property type="protein sequence ID" value="MQX38458.1"/>
    <property type="molecule type" value="Genomic_DNA"/>
</dbReference>
<dbReference type="InterPro" id="IPR027417">
    <property type="entry name" value="P-loop_NTPase"/>
</dbReference>
<dbReference type="InterPro" id="IPR008144">
    <property type="entry name" value="Guanylate_kin-like_dom"/>
</dbReference>
<gene>
    <name evidence="9" type="primary">gmk</name>
    <name evidence="11" type="ORF">GHC57_18225</name>
</gene>
<dbReference type="SMART" id="SM00072">
    <property type="entry name" value="GuKc"/>
    <property type="match status" value="1"/>
</dbReference>
<comment type="similarity">
    <text evidence="1 9">Belongs to the guanylate kinase family.</text>
</comment>
<dbReference type="NCBIfam" id="TIGR03263">
    <property type="entry name" value="guanyl_kin"/>
    <property type="match status" value="1"/>
</dbReference>
<dbReference type="EC" id="2.7.4.8" evidence="2 9"/>
<dbReference type="HAMAP" id="MF_00328">
    <property type="entry name" value="Guanylate_kinase"/>
    <property type="match status" value="1"/>
</dbReference>
<keyword evidence="5 9" id="KW-0547">Nucleotide-binding</keyword>
<evidence type="ECO:0000313" key="11">
    <source>
        <dbReference type="EMBL" id="MQX38458.1"/>
    </source>
</evidence>
<dbReference type="PROSITE" id="PS50052">
    <property type="entry name" value="GUANYLATE_KINASE_2"/>
    <property type="match status" value="1"/>
</dbReference>
<protein>
    <recommendedName>
        <fullName evidence="3 9">Guanylate kinase</fullName>
        <ecNumber evidence="2 9">2.7.4.8</ecNumber>
    </recommendedName>
    <alternativeName>
        <fullName evidence="8 9">GMP kinase</fullName>
    </alternativeName>
</protein>
<dbReference type="InterPro" id="IPR020590">
    <property type="entry name" value="Guanylate_kinase_CS"/>
</dbReference>
<dbReference type="InterPro" id="IPR017665">
    <property type="entry name" value="Guanylate_kinase"/>
</dbReference>
<dbReference type="PANTHER" id="PTHR23117:SF13">
    <property type="entry name" value="GUANYLATE KINASE"/>
    <property type="match status" value="1"/>
</dbReference>
<dbReference type="SUPFAM" id="SSF52540">
    <property type="entry name" value="P-loop containing nucleoside triphosphate hydrolases"/>
    <property type="match status" value="1"/>
</dbReference>
<comment type="function">
    <text evidence="9">Essential for recycling GMP and indirectly, cGMP.</text>
</comment>
<dbReference type="Pfam" id="PF00625">
    <property type="entry name" value="Guanylate_kin"/>
    <property type="match status" value="1"/>
</dbReference>
<dbReference type="Gene3D" id="3.40.50.300">
    <property type="entry name" value="P-loop containing nucleotide triphosphate hydrolases"/>
    <property type="match status" value="1"/>
</dbReference>
<dbReference type="Gene3D" id="3.30.63.10">
    <property type="entry name" value="Guanylate Kinase phosphate binding domain"/>
    <property type="match status" value="1"/>
</dbReference>
<sequence>MPPPPGFRAPAAAPLNVDHTGRPIRRRGLMLVLSSPSGAGKSTISRALLADDPDLRLSVSVTTRPPRAGEVDGRDYHFIAPERYHEMVARDELLEHARVFDNYYGTPRRAVEDELAAGRDVLFDIDWQGTQQLADRLPRDLVRVFILPPSKGELERRLRARAQDPDDVVARRMAKAADEMSHWAEYDYIVVNTDIDAAIARVRAILTAERLRRDRQPGLADFVNAMRDEG</sequence>
<dbReference type="OrthoDB" id="9808150at2"/>